<dbReference type="InterPro" id="IPR026050">
    <property type="entry name" value="C1GALT1/C1GALT1_chp1"/>
</dbReference>
<keyword evidence="9" id="KW-0735">Signal-anchor</keyword>
<evidence type="ECO:0000256" key="6">
    <source>
        <dbReference type="ARBA" id="ARBA00022679"/>
    </source>
</evidence>
<feature type="domain" description="Fringe-like glycosyltransferase" evidence="12">
    <location>
        <begin position="187"/>
        <end position="289"/>
    </location>
</feature>
<evidence type="ECO:0000313" key="14">
    <source>
        <dbReference type="Proteomes" id="UP001610446"/>
    </source>
</evidence>
<evidence type="ECO:0000256" key="10">
    <source>
        <dbReference type="ARBA" id="ARBA00022989"/>
    </source>
</evidence>
<name>A0ABR4JJE0_9EURO</name>
<dbReference type="Proteomes" id="UP001610446">
    <property type="component" value="Unassembled WGS sequence"/>
</dbReference>
<comment type="pathway">
    <text evidence="2">Protein modification; protein glycosylation.</text>
</comment>
<protein>
    <recommendedName>
        <fullName evidence="4">N-acetylgalactosaminide beta-1,3-galactosyltransferase</fullName>
        <ecNumber evidence="4">2.4.1.122</ecNumber>
    </recommendedName>
</protein>
<keyword evidence="6" id="KW-0808">Transferase</keyword>
<evidence type="ECO:0000256" key="3">
    <source>
        <dbReference type="ARBA" id="ARBA00006462"/>
    </source>
</evidence>
<keyword evidence="14" id="KW-1185">Reference proteome</keyword>
<evidence type="ECO:0000256" key="8">
    <source>
        <dbReference type="ARBA" id="ARBA00022741"/>
    </source>
</evidence>
<dbReference type="Pfam" id="PF02434">
    <property type="entry name" value="Fringe"/>
    <property type="match status" value="1"/>
</dbReference>
<dbReference type="Gene3D" id="3.90.550.50">
    <property type="match status" value="1"/>
</dbReference>
<evidence type="ECO:0000256" key="5">
    <source>
        <dbReference type="ARBA" id="ARBA00022676"/>
    </source>
</evidence>
<comment type="subcellular location">
    <subcellularLocation>
        <location evidence="1">Membrane</location>
        <topology evidence="1">Single-pass type II membrane protein</topology>
    </subcellularLocation>
</comment>
<keyword evidence="11" id="KW-0472">Membrane</keyword>
<sequence>MPFLQFPRRCLRYWMSIALTVLGVAVVHFVSSANWLSHHGDFDIMQWRTGGIVSDSSQFNATGCAYLRGMDNILVILKTGATEALEKIPLHIDTTLRCAPHYAIFSDYEEEIAGVRTRDTLGSISEETRHTNPDFGIYNRLRISGRKGLTSEDWTDEENGPYGKPGNPGWKLDKWKFVPMVDEALLVKPDAQWYVFIEADSYVFWRNMVQWLSRLDAKKPLYLGAPMQMGNEVFAYGGAGIVLSNPAMQLVSQFRAGNSTGVERMTADDWAGDHVLGMILKDLGVSLVWSWPLLVPIRVWEFEFFTEGNDHKLWCYPVASYHHMSLQDIQDMWLFEQKWVRFKKDSVLLHRDIFQWHVYDAISSEKDDWDNLSSDNEPEASSTGYPTTFDECARKCSLITDCLQFSFSGRGCSTSTKVVGGGHRLGYSSGWMATRIKALLKNAQKCAKAQYIIAY</sequence>
<reference evidence="13 14" key="1">
    <citation type="submission" date="2024-07" db="EMBL/GenBank/DDBJ databases">
        <title>Section-level genome sequencing and comparative genomics of Aspergillus sections Usti and Cavernicolus.</title>
        <authorList>
            <consortium name="Lawrence Berkeley National Laboratory"/>
            <person name="Nybo J.L."/>
            <person name="Vesth T.C."/>
            <person name="Theobald S."/>
            <person name="Frisvad J.C."/>
            <person name="Larsen T.O."/>
            <person name="Kjaerboelling I."/>
            <person name="Rothschild-Mancinelli K."/>
            <person name="Lyhne E.K."/>
            <person name="Kogle M.E."/>
            <person name="Barry K."/>
            <person name="Clum A."/>
            <person name="Na H."/>
            <person name="Ledsgaard L."/>
            <person name="Lin J."/>
            <person name="Lipzen A."/>
            <person name="Kuo A."/>
            <person name="Riley R."/>
            <person name="Mondo S."/>
            <person name="Labutti K."/>
            <person name="Haridas S."/>
            <person name="Pangalinan J."/>
            <person name="Salamov A.A."/>
            <person name="Simmons B.A."/>
            <person name="Magnuson J.K."/>
            <person name="Chen J."/>
            <person name="Drula E."/>
            <person name="Henrissat B."/>
            <person name="Wiebenga A."/>
            <person name="Lubbers R.J."/>
            <person name="Gomes A.C."/>
            <person name="Makela M.R."/>
            <person name="Stajich J."/>
            <person name="Grigoriev I.V."/>
            <person name="Mortensen U.H."/>
            <person name="De Vries R.P."/>
            <person name="Baker S.E."/>
            <person name="Andersen M.R."/>
        </authorList>
    </citation>
    <scope>NUCLEOTIDE SEQUENCE [LARGE SCALE GENOMIC DNA]</scope>
    <source>
        <strain evidence="13 14">CBS 123904</strain>
    </source>
</reference>
<keyword evidence="10" id="KW-1133">Transmembrane helix</keyword>
<evidence type="ECO:0000256" key="1">
    <source>
        <dbReference type="ARBA" id="ARBA00004606"/>
    </source>
</evidence>
<organism evidence="13 14">
    <name type="scientific">Aspergillus pseudoustus</name>
    <dbReference type="NCBI Taxonomy" id="1810923"/>
    <lineage>
        <taxon>Eukaryota</taxon>
        <taxon>Fungi</taxon>
        <taxon>Dikarya</taxon>
        <taxon>Ascomycota</taxon>
        <taxon>Pezizomycotina</taxon>
        <taxon>Eurotiomycetes</taxon>
        <taxon>Eurotiomycetidae</taxon>
        <taxon>Eurotiales</taxon>
        <taxon>Aspergillaceae</taxon>
        <taxon>Aspergillus</taxon>
        <taxon>Aspergillus subgen. Nidulantes</taxon>
    </lineage>
</organism>
<gene>
    <name evidence="13" type="ORF">BJY01DRAFT_250147</name>
</gene>
<dbReference type="PANTHER" id="PTHR23033">
    <property type="entry name" value="BETA1,3-GALACTOSYLTRANSFERASE"/>
    <property type="match status" value="1"/>
</dbReference>
<evidence type="ECO:0000256" key="2">
    <source>
        <dbReference type="ARBA" id="ARBA00004922"/>
    </source>
</evidence>
<keyword evidence="8" id="KW-0547">Nucleotide-binding</keyword>
<evidence type="ECO:0000313" key="13">
    <source>
        <dbReference type="EMBL" id="KAL2840159.1"/>
    </source>
</evidence>
<dbReference type="InterPro" id="IPR003378">
    <property type="entry name" value="Fringe-like_glycosylTrfase"/>
</dbReference>
<keyword evidence="7" id="KW-0812">Transmembrane</keyword>
<dbReference type="PANTHER" id="PTHR23033:SF47">
    <property type="entry name" value="APPLE DOMAIN-CONTAINING PROTEIN-RELATED"/>
    <property type="match status" value="1"/>
</dbReference>
<keyword evidence="5" id="KW-0328">Glycosyltransferase</keyword>
<evidence type="ECO:0000256" key="9">
    <source>
        <dbReference type="ARBA" id="ARBA00022968"/>
    </source>
</evidence>
<dbReference type="EC" id="2.4.1.122" evidence="4"/>
<comment type="caution">
    <text evidence="13">The sequence shown here is derived from an EMBL/GenBank/DDBJ whole genome shotgun (WGS) entry which is preliminary data.</text>
</comment>
<proteinExistence type="inferred from homology"/>
<evidence type="ECO:0000256" key="11">
    <source>
        <dbReference type="ARBA" id="ARBA00023136"/>
    </source>
</evidence>
<accession>A0ABR4JJE0</accession>
<evidence type="ECO:0000256" key="7">
    <source>
        <dbReference type="ARBA" id="ARBA00022692"/>
    </source>
</evidence>
<evidence type="ECO:0000259" key="12">
    <source>
        <dbReference type="Pfam" id="PF02434"/>
    </source>
</evidence>
<comment type="similarity">
    <text evidence="3">Belongs to the glycosyltransferase 31 family. Beta3-Gal-T subfamily.</text>
</comment>
<evidence type="ECO:0000256" key="4">
    <source>
        <dbReference type="ARBA" id="ARBA00012557"/>
    </source>
</evidence>
<dbReference type="EMBL" id="JBFXLU010000124">
    <property type="protein sequence ID" value="KAL2840159.1"/>
    <property type="molecule type" value="Genomic_DNA"/>
</dbReference>